<dbReference type="InterPro" id="IPR004776">
    <property type="entry name" value="Mem_transp_PIN-like"/>
</dbReference>
<evidence type="ECO:0000313" key="10">
    <source>
        <dbReference type="Proteomes" id="UP000625316"/>
    </source>
</evidence>
<dbReference type="Proteomes" id="UP000625316">
    <property type="component" value="Unassembled WGS sequence"/>
</dbReference>
<comment type="similarity">
    <text evidence="2">Belongs to the auxin efflux carrier (TC 2.A.69) family.</text>
</comment>
<feature type="transmembrane region" description="Helical" evidence="8">
    <location>
        <begin position="338"/>
        <end position="360"/>
    </location>
</feature>
<organism evidence="9 10">
    <name type="scientific">Romeriopsis navalis LEGE 11480</name>
    <dbReference type="NCBI Taxonomy" id="2777977"/>
    <lineage>
        <taxon>Bacteria</taxon>
        <taxon>Bacillati</taxon>
        <taxon>Cyanobacteriota</taxon>
        <taxon>Cyanophyceae</taxon>
        <taxon>Leptolyngbyales</taxon>
        <taxon>Leptolyngbyaceae</taxon>
        <taxon>Romeriopsis</taxon>
        <taxon>Romeriopsis navalis</taxon>
    </lineage>
</organism>
<keyword evidence="10" id="KW-1185">Reference proteome</keyword>
<feature type="transmembrane region" description="Helical" evidence="8">
    <location>
        <begin position="285"/>
        <end position="305"/>
    </location>
</feature>
<evidence type="ECO:0000256" key="1">
    <source>
        <dbReference type="ARBA" id="ARBA00004651"/>
    </source>
</evidence>
<feature type="transmembrane region" description="Helical" evidence="8">
    <location>
        <begin position="248"/>
        <end position="265"/>
    </location>
</feature>
<keyword evidence="4" id="KW-1003">Cell membrane</keyword>
<accession>A0A928VQZ1</accession>
<feature type="transmembrane region" description="Helical" evidence="8">
    <location>
        <begin position="154"/>
        <end position="171"/>
    </location>
</feature>
<evidence type="ECO:0000256" key="6">
    <source>
        <dbReference type="ARBA" id="ARBA00022989"/>
    </source>
</evidence>
<dbReference type="PANTHER" id="PTHR36838">
    <property type="entry name" value="AUXIN EFFLUX CARRIER FAMILY PROTEIN"/>
    <property type="match status" value="1"/>
</dbReference>
<name>A0A928VQZ1_9CYAN</name>
<dbReference type="Pfam" id="PF03547">
    <property type="entry name" value="Mem_trans"/>
    <property type="match status" value="1"/>
</dbReference>
<keyword evidence="6 8" id="KW-1133">Transmembrane helix</keyword>
<protein>
    <submittedName>
        <fullName evidence="9">AEC family transporter</fullName>
    </submittedName>
</protein>
<dbReference type="PANTHER" id="PTHR36838:SF1">
    <property type="entry name" value="SLR1864 PROTEIN"/>
    <property type="match status" value="1"/>
</dbReference>
<proteinExistence type="inferred from homology"/>
<reference evidence="9" key="1">
    <citation type="submission" date="2020-10" db="EMBL/GenBank/DDBJ databases">
        <authorList>
            <person name="Castelo-Branco R."/>
            <person name="Eusebio N."/>
            <person name="Adriana R."/>
            <person name="Vieira A."/>
            <person name="Brugerolle De Fraissinette N."/>
            <person name="Rezende De Castro R."/>
            <person name="Schneider M.P."/>
            <person name="Vasconcelos V."/>
            <person name="Leao P.N."/>
        </authorList>
    </citation>
    <scope>NUCLEOTIDE SEQUENCE</scope>
    <source>
        <strain evidence="9">LEGE 11480</strain>
    </source>
</reference>
<evidence type="ECO:0000256" key="5">
    <source>
        <dbReference type="ARBA" id="ARBA00022692"/>
    </source>
</evidence>
<dbReference type="GO" id="GO:0005886">
    <property type="term" value="C:plasma membrane"/>
    <property type="evidence" value="ECO:0007669"/>
    <property type="project" value="UniProtKB-SubCell"/>
</dbReference>
<dbReference type="RefSeq" id="WP_264325749.1">
    <property type="nucleotide sequence ID" value="NZ_JADEXQ010000047.1"/>
</dbReference>
<feature type="transmembrane region" description="Helical" evidence="8">
    <location>
        <begin position="215"/>
        <end position="236"/>
    </location>
</feature>
<dbReference type="EMBL" id="JADEXQ010000047">
    <property type="protein sequence ID" value="MBE9030922.1"/>
    <property type="molecule type" value="Genomic_DNA"/>
</dbReference>
<sequence length="362" mass="39615">MVETLFQAYSPLLFWVGMGLLVLRILPDKLPRILARSLYWVGVPWQIFALARYTDLSGGVGLVPVITVSTLSFGILLAWLTSSLLNRVALVSPVEATGVMVTESVLPKVDGASAVEIAVSESASGLSDAATNPTRWQKLRQIWPNYNRNQQGSFILAGMLGNTGFVGLGLLPDLISAENMRWAVFFSLTQNLIGTYTLGVMVASHFGGTTPQSRWWALVRNVILVPSLWAFCLGYFTRAWPTPAWADVLAQGWYYWVIPASFLLMGMRLGQMQGWKSIQRAVPPVLLKLLLLPVFVAVGTTFLGFTGEPRLALVMMSGMPCAFAGLILAEEYELDRDLAASTIALSTFGLLVMIPIWLVVLA</sequence>
<evidence type="ECO:0000256" key="7">
    <source>
        <dbReference type="ARBA" id="ARBA00023136"/>
    </source>
</evidence>
<feature type="transmembrane region" description="Helical" evidence="8">
    <location>
        <begin position="6"/>
        <end position="26"/>
    </location>
</feature>
<feature type="transmembrane region" description="Helical" evidence="8">
    <location>
        <begin position="38"/>
        <end position="54"/>
    </location>
</feature>
<evidence type="ECO:0000256" key="2">
    <source>
        <dbReference type="ARBA" id="ARBA00010145"/>
    </source>
</evidence>
<dbReference type="GO" id="GO:0055085">
    <property type="term" value="P:transmembrane transport"/>
    <property type="evidence" value="ECO:0007669"/>
    <property type="project" value="InterPro"/>
</dbReference>
<evidence type="ECO:0000313" key="9">
    <source>
        <dbReference type="EMBL" id="MBE9030922.1"/>
    </source>
</evidence>
<comment type="caution">
    <text evidence="9">The sequence shown here is derived from an EMBL/GenBank/DDBJ whole genome shotgun (WGS) entry which is preliminary data.</text>
</comment>
<dbReference type="Gene3D" id="1.20.1530.20">
    <property type="match status" value="1"/>
</dbReference>
<evidence type="ECO:0000256" key="4">
    <source>
        <dbReference type="ARBA" id="ARBA00022475"/>
    </source>
</evidence>
<keyword evidence="3" id="KW-0813">Transport</keyword>
<dbReference type="AlphaFoldDB" id="A0A928VQZ1"/>
<gene>
    <name evidence="9" type="ORF">IQ266_14390</name>
</gene>
<keyword evidence="7 8" id="KW-0472">Membrane</keyword>
<evidence type="ECO:0000256" key="3">
    <source>
        <dbReference type="ARBA" id="ARBA00022448"/>
    </source>
</evidence>
<feature type="transmembrane region" description="Helical" evidence="8">
    <location>
        <begin position="60"/>
        <end position="80"/>
    </location>
</feature>
<dbReference type="InterPro" id="IPR038770">
    <property type="entry name" value="Na+/solute_symporter_sf"/>
</dbReference>
<evidence type="ECO:0000256" key="8">
    <source>
        <dbReference type="SAM" id="Phobius"/>
    </source>
</evidence>
<feature type="transmembrane region" description="Helical" evidence="8">
    <location>
        <begin position="183"/>
        <end position="203"/>
    </location>
</feature>
<comment type="subcellular location">
    <subcellularLocation>
        <location evidence="1">Cell membrane</location>
        <topology evidence="1">Multi-pass membrane protein</topology>
    </subcellularLocation>
</comment>
<keyword evidence="5 8" id="KW-0812">Transmembrane</keyword>